<feature type="compositionally biased region" description="Basic and acidic residues" evidence="1">
    <location>
        <begin position="50"/>
        <end position="64"/>
    </location>
</feature>
<comment type="caution">
    <text evidence="2">The sequence shown here is derived from an EMBL/GenBank/DDBJ whole genome shotgun (WGS) entry which is preliminary data.</text>
</comment>
<protein>
    <submittedName>
        <fullName evidence="2">Uncharacterized protein</fullName>
    </submittedName>
</protein>
<dbReference type="AlphaFoldDB" id="A0A5C6TYG3"/>
<feature type="region of interest" description="Disordered" evidence="1">
    <location>
        <begin position="44"/>
        <end position="147"/>
    </location>
</feature>
<feature type="compositionally biased region" description="Basic residues" evidence="1">
    <location>
        <begin position="85"/>
        <end position="109"/>
    </location>
</feature>
<sequence>MMRLRPPTRRRLLPVLAAALLWLQALGLWHHVVHGSGVQRDAAVASATGHGHDHDHAFAGHDEGDPSAGSTTSSRTPTSPSAAPARRRRWTWSAQRSRRYRPAGSRRRPPASSLAARLSRPEVLRSRMAPSAGPMAPGAHSRRPTSP</sequence>
<dbReference type="Proteomes" id="UP000321832">
    <property type="component" value="Unassembled WGS sequence"/>
</dbReference>
<evidence type="ECO:0000313" key="2">
    <source>
        <dbReference type="EMBL" id="TXC65633.1"/>
    </source>
</evidence>
<organism evidence="2 3">
    <name type="scientific">Piscinibacter aquaticus</name>
    <dbReference type="NCBI Taxonomy" id="392597"/>
    <lineage>
        <taxon>Bacteria</taxon>
        <taxon>Pseudomonadati</taxon>
        <taxon>Pseudomonadota</taxon>
        <taxon>Betaproteobacteria</taxon>
        <taxon>Burkholderiales</taxon>
        <taxon>Sphaerotilaceae</taxon>
        <taxon>Piscinibacter</taxon>
    </lineage>
</organism>
<keyword evidence="3" id="KW-1185">Reference proteome</keyword>
<feature type="compositionally biased region" description="Low complexity" evidence="1">
    <location>
        <begin position="66"/>
        <end position="84"/>
    </location>
</feature>
<gene>
    <name evidence="2" type="ORF">FSC37_04860</name>
</gene>
<name>A0A5C6TYG3_9BURK</name>
<reference evidence="2 3" key="1">
    <citation type="submission" date="2019-08" db="EMBL/GenBank/DDBJ databases">
        <authorList>
            <person name="Khan S.A."/>
            <person name="Jeon C.O."/>
            <person name="Jeong S.E."/>
        </authorList>
    </citation>
    <scope>NUCLEOTIDE SEQUENCE [LARGE SCALE GENOMIC DNA]</scope>
    <source>
        <strain evidence="3">IMCC1728</strain>
    </source>
</reference>
<evidence type="ECO:0000256" key="1">
    <source>
        <dbReference type="SAM" id="MobiDB-lite"/>
    </source>
</evidence>
<feature type="compositionally biased region" description="Low complexity" evidence="1">
    <location>
        <begin position="128"/>
        <end position="139"/>
    </location>
</feature>
<accession>A0A5C6TYG3</accession>
<proteinExistence type="predicted"/>
<dbReference type="EMBL" id="VOPW01000001">
    <property type="protein sequence ID" value="TXC65633.1"/>
    <property type="molecule type" value="Genomic_DNA"/>
</dbReference>
<evidence type="ECO:0000313" key="3">
    <source>
        <dbReference type="Proteomes" id="UP000321832"/>
    </source>
</evidence>